<feature type="signal peptide" evidence="1">
    <location>
        <begin position="1"/>
        <end position="22"/>
    </location>
</feature>
<dbReference type="RefSeq" id="WP_101520173.1">
    <property type="nucleotide sequence ID" value="NZ_PKLZ01000002.1"/>
</dbReference>
<reference evidence="3" key="1">
    <citation type="submission" date="2017-11" db="EMBL/GenBank/DDBJ databases">
        <title>The draft genome sequence of Chromatocurvus sp. F02.</title>
        <authorList>
            <person name="Du Z.-J."/>
            <person name="Chang Y.-Q."/>
        </authorList>
    </citation>
    <scope>NUCLEOTIDE SEQUENCE [LARGE SCALE GENOMIC DNA]</scope>
    <source>
        <strain evidence="3">F02</strain>
    </source>
</reference>
<name>A0A2N5Y551_9GAMM</name>
<evidence type="ECO:0000313" key="3">
    <source>
        <dbReference type="Proteomes" id="UP000234845"/>
    </source>
</evidence>
<feature type="chain" id="PRO_5014620111" description="DUF4124 domain-containing protein" evidence="1">
    <location>
        <begin position="23"/>
        <end position="205"/>
    </location>
</feature>
<evidence type="ECO:0000256" key="1">
    <source>
        <dbReference type="SAM" id="SignalP"/>
    </source>
</evidence>
<dbReference type="EMBL" id="PKLZ01000002">
    <property type="protein sequence ID" value="PLW83491.1"/>
    <property type="molecule type" value="Genomic_DNA"/>
</dbReference>
<evidence type="ECO:0008006" key="4">
    <source>
        <dbReference type="Google" id="ProtNLM"/>
    </source>
</evidence>
<accession>A0A2N5Y551</accession>
<dbReference type="AlphaFoldDB" id="A0A2N5Y551"/>
<sequence length="205" mass="23159">MIGKPALLVLVTCLFCAASGLAQNNRELYRYRNSEGVVVIDFRVPPEYVASGYEVLNNRGVVIRVVAPRPAAEGNTDMNARQLAALERERLAQWDKNLKLRYSSVSDIESARDRALAERNVRIRILENNRGNLRRQVETFQARAADIERSGRVVDPALLGKIADLQQQMAVDGRRIIEREREIAEAKARFAADIARFRMLEDAPN</sequence>
<organism evidence="2 3">
    <name type="scientific">Kineobactrum sediminis</name>
    <dbReference type="NCBI Taxonomy" id="1905677"/>
    <lineage>
        <taxon>Bacteria</taxon>
        <taxon>Pseudomonadati</taxon>
        <taxon>Pseudomonadota</taxon>
        <taxon>Gammaproteobacteria</taxon>
        <taxon>Cellvibrionales</taxon>
        <taxon>Halieaceae</taxon>
        <taxon>Kineobactrum</taxon>
    </lineage>
</organism>
<protein>
    <recommendedName>
        <fullName evidence="4">DUF4124 domain-containing protein</fullName>
    </recommendedName>
</protein>
<gene>
    <name evidence="2" type="ORF">CWI75_03805</name>
</gene>
<comment type="caution">
    <text evidence="2">The sequence shown here is derived from an EMBL/GenBank/DDBJ whole genome shotgun (WGS) entry which is preliminary data.</text>
</comment>
<dbReference type="Proteomes" id="UP000234845">
    <property type="component" value="Unassembled WGS sequence"/>
</dbReference>
<keyword evidence="3" id="KW-1185">Reference proteome</keyword>
<keyword evidence="1" id="KW-0732">Signal</keyword>
<proteinExistence type="predicted"/>
<dbReference type="OrthoDB" id="6080407at2"/>
<evidence type="ECO:0000313" key="2">
    <source>
        <dbReference type="EMBL" id="PLW83491.1"/>
    </source>
</evidence>